<accession>Q0C1L6</accession>
<proteinExistence type="predicted"/>
<dbReference type="Gene3D" id="3.40.50.10890">
    <property type="match status" value="1"/>
</dbReference>
<dbReference type="Gene3D" id="3.60.15.10">
    <property type="entry name" value="Ribonuclease Z/Hydroxyacylglutathione hydrolase-like"/>
    <property type="match status" value="1"/>
</dbReference>
<evidence type="ECO:0000259" key="1">
    <source>
        <dbReference type="SMART" id="SM00849"/>
    </source>
</evidence>
<reference evidence="2 3" key="1">
    <citation type="journal article" date="2006" name="J. Bacteriol.">
        <title>Comparative genomic evidence for a close relationship between the dimorphic prosthecate bacteria Hyphomonas neptunium and Caulobacter crescentus.</title>
        <authorList>
            <person name="Badger J.H."/>
            <person name="Hoover T.R."/>
            <person name="Brun Y.V."/>
            <person name="Weiner R.M."/>
            <person name="Laub M.T."/>
            <person name="Alexandre G."/>
            <person name="Mrazek J."/>
            <person name="Ren Q."/>
            <person name="Paulsen I.T."/>
            <person name="Nelson K.E."/>
            <person name="Khouri H.M."/>
            <person name="Radune D."/>
            <person name="Sosa J."/>
            <person name="Dodson R.J."/>
            <person name="Sullivan S.A."/>
            <person name="Rosovitz M.J."/>
            <person name="Madupu R."/>
            <person name="Brinkac L.M."/>
            <person name="Durkin A.S."/>
            <person name="Daugherty S.C."/>
            <person name="Kothari S.P."/>
            <person name="Giglio M.G."/>
            <person name="Zhou L."/>
            <person name="Haft D.H."/>
            <person name="Selengut J.D."/>
            <person name="Davidsen T.M."/>
            <person name="Yang Q."/>
            <person name="Zafar N."/>
            <person name="Ward N.L."/>
        </authorList>
    </citation>
    <scope>NUCLEOTIDE SEQUENCE [LARGE SCALE GENOMIC DNA]</scope>
    <source>
        <strain evidence="2 3">ATCC 15444</strain>
    </source>
</reference>
<evidence type="ECO:0000313" key="3">
    <source>
        <dbReference type="Proteomes" id="UP000001959"/>
    </source>
</evidence>
<dbReference type="InterPro" id="IPR050698">
    <property type="entry name" value="MBL"/>
</dbReference>
<feature type="domain" description="Metallo-beta-lactamase" evidence="1">
    <location>
        <begin position="11"/>
        <end position="173"/>
    </location>
</feature>
<dbReference type="AlphaFoldDB" id="Q0C1L6"/>
<dbReference type="InterPro" id="IPR001279">
    <property type="entry name" value="Metallo-B-lactamas"/>
</dbReference>
<dbReference type="KEGG" id="hne:HNE_1669"/>
<dbReference type="GO" id="GO:0004521">
    <property type="term" value="F:RNA endonuclease activity"/>
    <property type="evidence" value="ECO:0007669"/>
    <property type="project" value="TreeGrafter"/>
</dbReference>
<protein>
    <recommendedName>
        <fullName evidence="1">Metallo-beta-lactamase domain-containing protein</fullName>
    </recommendedName>
</protein>
<dbReference type="PANTHER" id="PTHR11203:SF49">
    <property type="entry name" value="BLL1145 PROTEIN"/>
    <property type="match status" value="1"/>
</dbReference>
<dbReference type="SMART" id="SM00849">
    <property type="entry name" value="Lactamase_B"/>
    <property type="match status" value="1"/>
</dbReference>
<dbReference type="RefSeq" id="WP_011646677.1">
    <property type="nucleotide sequence ID" value="NC_008358.1"/>
</dbReference>
<dbReference type="eggNOG" id="COG1236">
    <property type="taxonomic scope" value="Bacteria"/>
</dbReference>
<name>Q0C1L6_HYPNA</name>
<dbReference type="SUPFAM" id="SSF56281">
    <property type="entry name" value="Metallo-hydrolase/oxidoreductase"/>
    <property type="match status" value="1"/>
</dbReference>
<dbReference type="InterPro" id="IPR036866">
    <property type="entry name" value="RibonucZ/Hydroxyglut_hydro"/>
</dbReference>
<dbReference type="STRING" id="228405.HNE_1669"/>
<dbReference type="HOGENOM" id="CLU_050517_1_0_5"/>
<dbReference type="PANTHER" id="PTHR11203">
    <property type="entry name" value="CLEAVAGE AND POLYADENYLATION SPECIFICITY FACTOR FAMILY MEMBER"/>
    <property type="match status" value="1"/>
</dbReference>
<keyword evidence="3" id="KW-1185">Reference proteome</keyword>
<organism evidence="2 3">
    <name type="scientific">Hyphomonas neptunium (strain ATCC 15444)</name>
    <dbReference type="NCBI Taxonomy" id="228405"/>
    <lineage>
        <taxon>Bacteria</taxon>
        <taxon>Pseudomonadati</taxon>
        <taxon>Pseudomonadota</taxon>
        <taxon>Alphaproteobacteria</taxon>
        <taxon>Hyphomonadales</taxon>
        <taxon>Hyphomonadaceae</taxon>
        <taxon>Hyphomonas</taxon>
    </lineage>
</organism>
<dbReference type="Proteomes" id="UP000001959">
    <property type="component" value="Chromosome"/>
</dbReference>
<gene>
    <name evidence="2" type="ordered locus">HNE_1669</name>
</gene>
<dbReference type="EMBL" id="CP000158">
    <property type="protein sequence ID" value="ABI78761.1"/>
    <property type="molecule type" value="Genomic_DNA"/>
</dbReference>
<dbReference type="InterPro" id="IPR026360">
    <property type="entry name" value="Xnuc_lig_assoc"/>
</dbReference>
<sequence>MSLPIDWIKPGAGGIEVAGGAAFVDPSLPKPLAIVTHGHADHARAGHGRVIATPETLAIMEARYGPTEGWPVAYGETVEVGDVRVTLYPAGHVLGSAQVLLERAGERVIVTGDFKRAADPTCPPFVPIACDVLITEATFGLPVFRHPPASDEIAKVMERLAESPERCVLVGAYALGKAQRVICHLREAGYDKPIYLHGAMEKLCALYEAHGVALGELRSATGAEAAEMAGHVVVAPPSALRDRWARRLPDPVLAMASGWLQVRQRVRQNNIDLPLVISDHADWEELTRTIREVAPSEVWVTHGSEAGLLRWCELNQIRARALHMVGRTDEGEA</sequence>
<dbReference type="NCBIfam" id="TIGR04122">
    <property type="entry name" value="Xnuc_lig_assoc"/>
    <property type="match status" value="1"/>
</dbReference>
<evidence type="ECO:0000313" key="2">
    <source>
        <dbReference type="EMBL" id="ABI78761.1"/>
    </source>
</evidence>